<dbReference type="PROSITE" id="PS51371">
    <property type="entry name" value="CBS"/>
    <property type="match status" value="2"/>
</dbReference>
<sequence>MKETNSSSELPTELISALDKTDKSFSINQIKLQLDAMNPSEIAHAIESSPPYQRKLIWSLLDHDEEGEILTELHDEIQQELLLKINSDDLIEIISNLELDDIVDILQVLPQPQVDEFLSKASSLDREKIKTVMDYPEDSAGGLMNTDIISVRPRHSLEVVMRYLRSKKALPKNTDKIFVVSKNDQYLGDLSISKILVSEPTLSVRELMETSALPIDANMNDKEVSILFEQNDLISAPVIDENSKLVGRITVDDVVDVIREDADQNLMSITGIAEDTFAAPARAARSRVVWLSINLITAFVAAMTINLFESTIDKLVYLAVLMPIVASMGGVAAMQTLTIVIRGLTLQQINKANIRWLFKRELLVSIINGVVLSVAIGGITFLWFQEVMISILICVAMTINLISSVVAGMVVPIILRKLNQDPAIAGSVVVTTVTDVVGFFSFLGLATIFLIN</sequence>
<keyword evidence="3 9" id="KW-0813">Transport</keyword>
<comment type="subunit">
    <text evidence="9">Homodimer.</text>
</comment>
<comment type="subcellular location">
    <subcellularLocation>
        <location evidence="9">Cell membrane</location>
        <topology evidence="9">Multi-pass membrane protein</topology>
    </subcellularLocation>
    <subcellularLocation>
        <location evidence="1">Membrane</location>
        <topology evidence="1">Multi-pass membrane protein</topology>
    </subcellularLocation>
</comment>
<evidence type="ECO:0000256" key="3">
    <source>
        <dbReference type="ARBA" id="ARBA00022448"/>
    </source>
</evidence>
<reference evidence="11 12" key="1">
    <citation type="journal article" date="2018" name="Microbiome">
        <title>Fine metagenomic profile of the Mediterranean stratified and mixed water columns revealed by assembly and recruitment.</title>
        <authorList>
            <person name="Haro-Moreno J.M."/>
            <person name="Lopez-Perez M."/>
            <person name="De La Torre J.R."/>
            <person name="Picazo A."/>
            <person name="Camacho A."/>
            <person name="Rodriguez-Valera F."/>
        </authorList>
    </citation>
    <scope>NUCLEOTIDE SEQUENCE [LARGE SCALE GENOMIC DNA]</scope>
    <source>
        <strain evidence="11">MED-G82</strain>
    </source>
</reference>
<dbReference type="SUPFAM" id="SSF158791">
    <property type="entry name" value="MgtE N-terminal domain-like"/>
    <property type="match status" value="1"/>
</dbReference>
<evidence type="ECO:0000313" key="12">
    <source>
        <dbReference type="Proteomes" id="UP000253307"/>
    </source>
</evidence>
<evidence type="ECO:0000256" key="6">
    <source>
        <dbReference type="ARBA" id="ARBA00022989"/>
    </source>
</evidence>
<dbReference type="SUPFAM" id="SSF161093">
    <property type="entry name" value="MgtE membrane domain-like"/>
    <property type="match status" value="1"/>
</dbReference>
<dbReference type="InterPro" id="IPR046342">
    <property type="entry name" value="CBS_dom_sf"/>
</dbReference>
<protein>
    <recommendedName>
        <fullName evidence="9">Magnesium transporter MgtE</fullName>
    </recommendedName>
</protein>
<dbReference type="InterPro" id="IPR000644">
    <property type="entry name" value="CBS_dom"/>
</dbReference>
<feature type="domain" description="CBS" evidence="10">
    <location>
        <begin position="144"/>
        <end position="207"/>
    </location>
</feature>
<dbReference type="Pfam" id="PF00571">
    <property type="entry name" value="CBS"/>
    <property type="match status" value="2"/>
</dbReference>
<dbReference type="Gene3D" id="3.10.580.10">
    <property type="entry name" value="CBS-domain"/>
    <property type="match status" value="1"/>
</dbReference>
<dbReference type="SUPFAM" id="SSF54631">
    <property type="entry name" value="CBS-domain pair"/>
    <property type="match status" value="1"/>
</dbReference>
<dbReference type="GO" id="GO:0005886">
    <property type="term" value="C:plasma membrane"/>
    <property type="evidence" value="ECO:0007669"/>
    <property type="project" value="UniProtKB-SubCell"/>
</dbReference>
<dbReference type="CDD" id="cd04606">
    <property type="entry name" value="CBS_pair_Mg_transporter"/>
    <property type="match status" value="1"/>
</dbReference>
<dbReference type="SMART" id="SM00924">
    <property type="entry name" value="MgtE_N"/>
    <property type="match status" value="1"/>
</dbReference>
<keyword evidence="6 9" id="KW-1133">Transmembrane helix</keyword>
<dbReference type="Proteomes" id="UP000253307">
    <property type="component" value="Unassembled WGS sequence"/>
</dbReference>
<evidence type="ECO:0000256" key="5">
    <source>
        <dbReference type="ARBA" id="ARBA00022842"/>
    </source>
</evidence>
<name>A0A368BYH9_9GAMM</name>
<comment type="similarity">
    <text evidence="2 9">Belongs to the SLC41A transporter family.</text>
</comment>
<gene>
    <name evidence="11" type="primary">mgtE</name>
    <name evidence="11" type="ORF">DBW96_00915</name>
</gene>
<evidence type="ECO:0000256" key="8">
    <source>
        <dbReference type="PROSITE-ProRule" id="PRU00703"/>
    </source>
</evidence>
<keyword evidence="7 9" id="KW-0472">Membrane</keyword>
<dbReference type="EMBL" id="QOPE01000004">
    <property type="protein sequence ID" value="RCL42379.1"/>
    <property type="molecule type" value="Genomic_DNA"/>
</dbReference>
<dbReference type="GO" id="GO:0046872">
    <property type="term" value="F:metal ion binding"/>
    <property type="evidence" value="ECO:0007669"/>
    <property type="project" value="UniProtKB-KW"/>
</dbReference>
<evidence type="ECO:0000256" key="9">
    <source>
        <dbReference type="RuleBase" id="RU362011"/>
    </source>
</evidence>
<evidence type="ECO:0000259" key="10">
    <source>
        <dbReference type="PROSITE" id="PS51371"/>
    </source>
</evidence>
<dbReference type="NCBIfam" id="TIGR00400">
    <property type="entry name" value="mgtE"/>
    <property type="match status" value="1"/>
</dbReference>
<dbReference type="Pfam" id="PF03448">
    <property type="entry name" value="MgtE_N"/>
    <property type="match status" value="1"/>
</dbReference>
<feature type="transmembrane region" description="Helical" evidence="9">
    <location>
        <begin position="389"/>
        <end position="415"/>
    </location>
</feature>
<feature type="transmembrane region" description="Helical" evidence="9">
    <location>
        <begin position="427"/>
        <end position="451"/>
    </location>
</feature>
<evidence type="ECO:0000256" key="4">
    <source>
        <dbReference type="ARBA" id="ARBA00022692"/>
    </source>
</evidence>
<dbReference type="AlphaFoldDB" id="A0A368BYH9"/>
<dbReference type="InterPro" id="IPR006668">
    <property type="entry name" value="Mg_transptr_MgtE_intracell_dom"/>
</dbReference>
<evidence type="ECO:0000256" key="1">
    <source>
        <dbReference type="ARBA" id="ARBA00004141"/>
    </source>
</evidence>
<feature type="transmembrane region" description="Helical" evidence="9">
    <location>
        <begin position="315"/>
        <end position="341"/>
    </location>
</feature>
<dbReference type="Gene3D" id="1.25.60.10">
    <property type="entry name" value="MgtE N-terminal domain-like"/>
    <property type="match status" value="1"/>
</dbReference>
<dbReference type="PANTHER" id="PTHR43773:SF1">
    <property type="entry name" value="MAGNESIUM TRANSPORTER MGTE"/>
    <property type="match status" value="1"/>
</dbReference>
<dbReference type="PANTHER" id="PTHR43773">
    <property type="entry name" value="MAGNESIUM TRANSPORTER MGTE"/>
    <property type="match status" value="1"/>
</dbReference>
<feature type="domain" description="CBS" evidence="10">
    <location>
        <begin position="208"/>
        <end position="264"/>
    </location>
</feature>
<evidence type="ECO:0000256" key="7">
    <source>
        <dbReference type="ARBA" id="ARBA00023136"/>
    </source>
</evidence>
<comment type="function">
    <text evidence="9">Acts as a magnesium transporter.</text>
</comment>
<proteinExistence type="inferred from homology"/>
<keyword evidence="8" id="KW-0129">CBS domain</keyword>
<accession>A0A368BYH9</accession>
<keyword evidence="4 9" id="KW-0812">Transmembrane</keyword>
<evidence type="ECO:0000256" key="2">
    <source>
        <dbReference type="ARBA" id="ARBA00009749"/>
    </source>
</evidence>
<dbReference type="InterPro" id="IPR006667">
    <property type="entry name" value="SLC41_membr_dom"/>
</dbReference>
<dbReference type="InterPro" id="IPR036739">
    <property type="entry name" value="SLC41_membr_dom_sf"/>
</dbReference>
<keyword evidence="9" id="KW-1003">Cell membrane</keyword>
<dbReference type="InterPro" id="IPR006669">
    <property type="entry name" value="MgtE_transporter"/>
</dbReference>
<keyword evidence="9" id="KW-0479">Metal-binding</keyword>
<keyword evidence="5 9" id="KW-0460">Magnesium</keyword>
<dbReference type="Gene3D" id="1.10.357.20">
    <property type="entry name" value="SLC41 divalent cation transporters, integral membrane domain"/>
    <property type="match status" value="1"/>
</dbReference>
<comment type="caution">
    <text evidence="11">The sequence shown here is derived from an EMBL/GenBank/DDBJ whole genome shotgun (WGS) entry which is preliminary data.</text>
</comment>
<dbReference type="GO" id="GO:0015095">
    <property type="term" value="F:magnesium ion transmembrane transporter activity"/>
    <property type="evidence" value="ECO:0007669"/>
    <property type="project" value="UniProtKB-UniRule"/>
</dbReference>
<evidence type="ECO:0000313" key="11">
    <source>
        <dbReference type="EMBL" id="RCL42379.1"/>
    </source>
</evidence>
<feature type="transmembrane region" description="Helical" evidence="9">
    <location>
        <begin position="288"/>
        <end position="309"/>
    </location>
</feature>
<dbReference type="Pfam" id="PF01769">
    <property type="entry name" value="MgtE"/>
    <property type="match status" value="1"/>
</dbReference>
<feature type="transmembrane region" description="Helical" evidence="9">
    <location>
        <begin position="362"/>
        <end position="383"/>
    </location>
</feature>
<dbReference type="InterPro" id="IPR038076">
    <property type="entry name" value="MgtE_N_sf"/>
</dbReference>
<organism evidence="11 12">
    <name type="scientific">SAR86 cluster bacterium</name>
    <dbReference type="NCBI Taxonomy" id="2030880"/>
    <lineage>
        <taxon>Bacteria</taxon>
        <taxon>Pseudomonadati</taxon>
        <taxon>Pseudomonadota</taxon>
        <taxon>Gammaproteobacteria</taxon>
        <taxon>SAR86 cluster</taxon>
    </lineage>
</organism>